<accession>A0A9E2L5R6</accession>
<feature type="transmembrane region" description="Helical" evidence="1">
    <location>
        <begin position="101"/>
        <end position="119"/>
    </location>
</feature>
<proteinExistence type="predicted"/>
<reference evidence="2" key="2">
    <citation type="submission" date="2021-04" db="EMBL/GenBank/DDBJ databases">
        <authorList>
            <person name="Gilroy R."/>
        </authorList>
    </citation>
    <scope>NUCLEOTIDE SEQUENCE</scope>
    <source>
        <strain evidence="2">G3-2149</strain>
    </source>
</reference>
<feature type="transmembrane region" description="Helical" evidence="1">
    <location>
        <begin position="219"/>
        <end position="242"/>
    </location>
</feature>
<dbReference type="InterPro" id="IPR027417">
    <property type="entry name" value="P-loop_NTPase"/>
</dbReference>
<feature type="transmembrane region" description="Helical" evidence="1">
    <location>
        <begin position="125"/>
        <end position="143"/>
    </location>
</feature>
<reference evidence="2" key="1">
    <citation type="journal article" date="2021" name="PeerJ">
        <title>Extensive microbial diversity within the chicken gut microbiome revealed by metagenomics and culture.</title>
        <authorList>
            <person name="Gilroy R."/>
            <person name="Ravi A."/>
            <person name="Getino M."/>
            <person name="Pursley I."/>
            <person name="Horton D.L."/>
            <person name="Alikhan N.F."/>
            <person name="Baker D."/>
            <person name="Gharbi K."/>
            <person name="Hall N."/>
            <person name="Watson M."/>
            <person name="Adriaenssens E.M."/>
            <person name="Foster-Nyarko E."/>
            <person name="Jarju S."/>
            <person name="Secka A."/>
            <person name="Antonio M."/>
            <person name="Oren A."/>
            <person name="Chaudhuri R.R."/>
            <person name="La Ragione R."/>
            <person name="Hildebrand F."/>
            <person name="Pallen M.J."/>
        </authorList>
    </citation>
    <scope>NUCLEOTIDE SEQUENCE</scope>
    <source>
        <strain evidence="2">G3-2149</strain>
    </source>
</reference>
<dbReference type="Gene3D" id="1.25.40.10">
    <property type="entry name" value="Tetratricopeptide repeat domain"/>
    <property type="match status" value="1"/>
</dbReference>
<feature type="non-terminal residue" evidence="2">
    <location>
        <position position="1330"/>
    </location>
</feature>
<protein>
    <submittedName>
        <fullName evidence="2">ATP-binding protein</fullName>
    </submittedName>
</protein>
<dbReference type="EMBL" id="JAHLFU010000136">
    <property type="protein sequence ID" value="MBU3853422.1"/>
    <property type="molecule type" value="Genomic_DNA"/>
</dbReference>
<keyword evidence="2" id="KW-0547">Nucleotide-binding</keyword>
<evidence type="ECO:0000313" key="3">
    <source>
        <dbReference type="Proteomes" id="UP000823865"/>
    </source>
</evidence>
<evidence type="ECO:0000313" key="2">
    <source>
        <dbReference type="EMBL" id="MBU3853422.1"/>
    </source>
</evidence>
<dbReference type="Gene3D" id="3.40.50.300">
    <property type="entry name" value="P-loop containing nucleotide triphosphate hydrolases"/>
    <property type="match status" value="1"/>
</dbReference>
<feature type="transmembrane region" description="Helical" evidence="1">
    <location>
        <begin position="262"/>
        <end position="286"/>
    </location>
</feature>
<dbReference type="InterPro" id="IPR011990">
    <property type="entry name" value="TPR-like_helical_dom_sf"/>
</dbReference>
<comment type="caution">
    <text evidence="2">The sequence shown here is derived from an EMBL/GenBank/DDBJ whole genome shotgun (WGS) entry which is preliminary data.</text>
</comment>
<evidence type="ECO:0000256" key="1">
    <source>
        <dbReference type="SAM" id="Phobius"/>
    </source>
</evidence>
<keyword evidence="1" id="KW-1133">Transmembrane helix</keyword>
<name>A0A9E2L5R6_9BACT</name>
<keyword evidence="2" id="KW-0067">ATP-binding</keyword>
<keyword evidence="1" id="KW-0812">Transmembrane</keyword>
<sequence>MSTEENHPNDEESIFSAKKSTLYIELHNFSFQHNNFQNEDADKFIGRKSIRNRLRSILGQREIRSGVYLITGNRGVGKTSLVNKVLDEVSKKIKISTKLQSFFILFCCTMLLTIFLKSFNGYEYTMTGIILSILIFLASHYLYHFSLLRKEKIYRNQFKHPFFIIMLELLTENPHSCQTGKLFSIIKTANWAFIIQLASCLFRLCPDHKDQNWLISPPGICMFVIFLLWEAHVISLLIQSYLIKPDSPDNKELKNLIKQDKIIFYSITPIILSSFILIITVIIFIIQRIYGFTTTGPIITIGSFQIAILASSMYFIFQSPIIKERKSSQYLNGKRGEDLWKKLSHYAIKTVRLLAERFSKLITLNNNINKPRQIYVKINLGYEELNSLDVLRLIAHHIKIEYQKYIYTGKFYWQRTTALIIICAFGAWYFSHYLEISLNSLFETCSHSTFHIVTDTINYMLCILEEIYNSFKLGVEYLTGFLYIPFDNAKNNLSELEKIQIGVSFNHVLLFFILVLIYKLTAYIPIINKVRAPYLNYRHLKKLQDSIAASIKMEEGIKTGSRAFSFNRKKEVNYPIMDTHDIEKSLIDIMTDISEGWMFQIPQFIIIFDELDKIESEDIKKAKMSKTDSFSPDTIRLRQEAMFNLLSSLKYILSTMPAKFLFVAGREMYEASLADASDRSRYLSSIFDEVINVPSFLSDTPNNKRHDVCSRTEEYVCRLLFPPHEIVKEYSIKEYGNYLKRQMQHNPEKYLHIDSLINEIQLHLQNFVTYLTYAGKGAPKKIINLMESFIVKISPEKIESIKKHSGNYMENQPKFIKIYSNTLYFLKFDFYQQYTIGLMSRMITPILYRFSNRNIHQYGDKLLVSTLFFIDHLYKFHNHSFSWRALTSTPELIDVHKTPDLRNYITDILHYLSQNDLKVISNGLYDFRFYKVIAQEVGFLTKVSEYSSAIFNFSLDESLAVKQYYLRKLIEQRKIYESDKVETRNSISQLVNLHFTLGELYMYDEELDSAIAEFDAAIAIIQTLHPEEMTQSIIFTLIRNMLSLGITYEKQHLNEEAFLIYNRVVELIIASRNTNIEKLGLRTFQDDEDDRKMKVKYVPDKNEDEQKEPGVYFTSEKDRSYNLMELLDKIPHQHPQIHAVISKISGYESLQLFYLPLLAKLQILEKVQTGGIQPNDIKRTLKEFYFLINMVNKENRRLICASFYLRLGNILYYKNSVIFKGKDFDDKDIWPFAITKQSPYCQNCTEDLYDENDEEHPAKPFKCIFIKNDAYKFYLHSLFLTLKGTNYIKCPSINALFLHLQDIKDNDYNGWDEGKFNILAKTFSNIGDSI</sequence>
<organism evidence="2 3">
    <name type="scientific">Candidatus Paraprevotella stercoravium</name>
    <dbReference type="NCBI Taxonomy" id="2838725"/>
    <lineage>
        <taxon>Bacteria</taxon>
        <taxon>Pseudomonadati</taxon>
        <taxon>Bacteroidota</taxon>
        <taxon>Bacteroidia</taxon>
        <taxon>Bacteroidales</taxon>
        <taxon>Prevotellaceae</taxon>
        <taxon>Paraprevotella</taxon>
    </lineage>
</organism>
<dbReference type="Proteomes" id="UP000823865">
    <property type="component" value="Unassembled WGS sequence"/>
</dbReference>
<dbReference type="SUPFAM" id="SSF52540">
    <property type="entry name" value="P-loop containing nucleoside triphosphate hydrolases"/>
    <property type="match status" value="1"/>
</dbReference>
<dbReference type="SUPFAM" id="SSF48452">
    <property type="entry name" value="TPR-like"/>
    <property type="match status" value="1"/>
</dbReference>
<gene>
    <name evidence="2" type="ORF">H9789_06325</name>
</gene>
<feature type="transmembrane region" description="Helical" evidence="1">
    <location>
        <begin position="412"/>
        <end position="430"/>
    </location>
</feature>
<feature type="transmembrane region" description="Helical" evidence="1">
    <location>
        <begin position="298"/>
        <end position="317"/>
    </location>
</feature>
<feature type="transmembrane region" description="Helical" evidence="1">
    <location>
        <begin position="508"/>
        <end position="526"/>
    </location>
</feature>
<dbReference type="GO" id="GO:0005524">
    <property type="term" value="F:ATP binding"/>
    <property type="evidence" value="ECO:0007669"/>
    <property type="project" value="UniProtKB-KW"/>
</dbReference>
<keyword evidence="1" id="KW-0472">Membrane</keyword>